<dbReference type="EMBL" id="BJMM01000037">
    <property type="protein sequence ID" value="GEB52826.1"/>
    <property type="molecule type" value="Genomic_DNA"/>
</dbReference>
<reference evidence="2 3" key="1">
    <citation type="submission" date="2019-06" db="EMBL/GenBank/DDBJ databases">
        <title>Whole genome shotgun sequence of Streptomyces cacaoi subsp. cacaoi NBRC 12748.</title>
        <authorList>
            <person name="Hosoyama A."/>
            <person name="Uohara A."/>
            <person name="Ohji S."/>
            <person name="Ichikawa N."/>
        </authorList>
    </citation>
    <scope>NUCLEOTIDE SEQUENCE [LARGE SCALE GENOMIC DNA]</scope>
    <source>
        <strain evidence="2 3">NBRC 12748</strain>
    </source>
</reference>
<dbReference type="PANTHER" id="PTHR14136:SF17">
    <property type="entry name" value="BTB_POZ DOMAIN-CONTAINING PROTEIN KCTD9"/>
    <property type="match status" value="1"/>
</dbReference>
<protein>
    <recommendedName>
        <fullName evidence="4">Pentapeptide repeat-containing protein</fullName>
    </recommendedName>
</protein>
<keyword evidence="3" id="KW-1185">Reference proteome</keyword>
<dbReference type="Gene3D" id="2.160.20.80">
    <property type="entry name" value="E3 ubiquitin-protein ligase SopA"/>
    <property type="match status" value="1"/>
</dbReference>
<dbReference type="InterPro" id="IPR051082">
    <property type="entry name" value="Pentapeptide-BTB/POZ_domain"/>
</dbReference>
<feature type="compositionally biased region" description="Basic residues" evidence="1">
    <location>
        <begin position="282"/>
        <end position="293"/>
    </location>
</feature>
<organism evidence="2 3">
    <name type="scientific">Streptomyces cacaoi</name>
    <dbReference type="NCBI Taxonomy" id="1898"/>
    <lineage>
        <taxon>Bacteria</taxon>
        <taxon>Bacillati</taxon>
        <taxon>Actinomycetota</taxon>
        <taxon>Actinomycetes</taxon>
        <taxon>Kitasatosporales</taxon>
        <taxon>Streptomycetaceae</taxon>
        <taxon>Streptomyces</taxon>
    </lineage>
</organism>
<feature type="compositionally biased region" description="Low complexity" evidence="1">
    <location>
        <begin position="254"/>
        <end position="263"/>
    </location>
</feature>
<proteinExistence type="predicted"/>
<feature type="region of interest" description="Disordered" evidence="1">
    <location>
        <begin position="253"/>
        <end position="340"/>
    </location>
</feature>
<gene>
    <name evidence="2" type="ORF">SCA03_53770</name>
</gene>
<dbReference type="Proteomes" id="UP000319210">
    <property type="component" value="Unassembled WGS sequence"/>
</dbReference>
<feature type="compositionally biased region" description="Gly residues" evidence="1">
    <location>
        <begin position="315"/>
        <end position="324"/>
    </location>
</feature>
<evidence type="ECO:0000313" key="3">
    <source>
        <dbReference type="Proteomes" id="UP000319210"/>
    </source>
</evidence>
<evidence type="ECO:0008006" key="4">
    <source>
        <dbReference type="Google" id="ProtNLM"/>
    </source>
</evidence>
<accession>A0A4Y3R544</accession>
<dbReference type="Pfam" id="PF00805">
    <property type="entry name" value="Pentapeptide"/>
    <property type="match status" value="1"/>
</dbReference>
<dbReference type="PANTHER" id="PTHR14136">
    <property type="entry name" value="BTB_POZ DOMAIN-CONTAINING PROTEIN KCTD9"/>
    <property type="match status" value="1"/>
</dbReference>
<sequence>MNESDGDLRADCGACAGLCCVALPFAASADFAEDKPAGRPCRHLTADHRCGIHDRLRDSGYQGCAVFDCYGAGQRVTARPGLVPGAAMFEVFRVTRQLHELLWYLAEAAERAEPAEPSALYAEIDALVAGDAGTLVATDVDALRARVGPVLERAAARVHAGAGAGDGRDLRGADLVGARMRGARLRGARLRGALLIAADLRGADLRTADLLGADLRDTDLRGADLSGCLFLTQPQLEAARGDTATVLPSRLSRPAHWPAAHPGGAHGGAGHMAGPSAGKATPRGRAKGYRPGKRSGDGSGGRRGRERYEGRRKGTGGGPGAGRGGENRNRGTDRRPDDRG</sequence>
<evidence type="ECO:0000313" key="2">
    <source>
        <dbReference type="EMBL" id="GEB52826.1"/>
    </source>
</evidence>
<dbReference type="InterPro" id="IPR001646">
    <property type="entry name" value="5peptide_repeat"/>
</dbReference>
<dbReference type="SUPFAM" id="SSF141571">
    <property type="entry name" value="Pentapeptide repeat-like"/>
    <property type="match status" value="1"/>
</dbReference>
<evidence type="ECO:0000256" key="1">
    <source>
        <dbReference type="SAM" id="MobiDB-lite"/>
    </source>
</evidence>
<dbReference type="AlphaFoldDB" id="A0A4Y3R544"/>
<comment type="caution">
    <text evidence="2">The sequence shown here is derived from an EMBL/GenBank/DDBJ whole genome shotgun (WGS) entry which is preliminary data.</text>
</comment>
<feature type="compositionally biased region" description="Basic and acidic residues" evidence="1">
    <location>
        <begin position="325"/>
        <end position="340"/>
    </location>
</feature>
<name>A0A4Y3R544_STRCI</name>